<dbReference type="eggNOG" id="ENOG502TJ7M">
    <property type="taxonomic scope" value="Eukaryota"/>
</dbReference>
<proteinExistence type="predicted"/>
<sequence length="190" mass="22353">MTIDHFATENVVIISWKNIFWNVHKGESFQFLSCGVDVIERVIVEERDRIINGYKRALHLKTETPFGPCCICDTYKDHAEGNCLRFLGGYYFKKQAQQAVESKVFPKFENYLKLIQEESFTKNWEKKNPGVPCDLSAVNTDMETHANKNTELRKKKHEEVEKLIEHHNKILGNKLIRYREHFIKNFMAVD</sequence>
<keyword evidence="1" id="KW-1185">Reference proteome</keyword>
<dbReference type="Proteomes" id="UP000095282">
    <property type="component" value="Unplaced"/>
</dbReference>
<protein>
    <submittedName>
        <fullName evidence="2">Uncharacterized protein</fullName>
    </submittedName>
</protein>
<name>A0A1I7V3H7_9PELO</name>
<dbReference type="WBParaSite" id="Csp11.Scaffold630.g22019.t1">
    <property type="protein sequence ID" value="Csp11.Scaffold630.g22019.t1"/>
    <property type="gene ID" value="Csp11.Scaffold630.g22019"/>
</dbReference>
<dbReference type="AlphaFoldDB" id="A0A1I7V3H7"/>
<evidence type="ECO:0000313" key="1">
    <source>
        <dbReference type="Proteomes" id="UP000095282"/>
    </source>
</evidence>
<reference evidence="2" key="1">
    <citation type="submission" date="2016-11" db="UniProtKB">
        <authorList>
            <consortium name="WormBaseParasite"/>
        </authorList>
    </citation>
    <scope>IDENTIFICATION</scope>
</reference>
<accession>A0A1I7V3H7</accession>
<evidence type="ECO:0000313" key="2">
    <source>
        <dbReference type="WBParaSite" id="Csp11.Scaffold630.g22019.t1"/>
    </source>
</evidence>
<organism evidence="1 2">
    <name type="scientific">Caenorhabditis tropicalis</name>
    <dbReference type="NCBI Taxonomy" id="1561998"/>
    <lineage>
        <taxon>Eukaryota</taxon>
        <taxon>Metazoa</taxon>
        <taxon>Ecdysozoa</taxon>
        <taxon>Nematoda</taxon>
        <taxon>Chromadorea</taxon>
        <taxon>Rhabditida</taxon>
        <taxon>Rhabditina</taxon>
        <taxon>Rhabditomorpha</taxon>
        <taxon>Rhabditoidea</taxon>
        <taxon>Rhabditidae</taxon>
        <taxon>Peloderinae</taxon>
        <taxon>Caenorhabditis</taxon>
    </lineage>
</organism>